<gene>
    <name evidence="1" type="ORF">MA16_Dca014876</name>
</gene>
<evidence type="ECO:0000313" key="2">
    <source>
        <dbReference type="Proteomes" id="UP000233837"/>
    </source>
</evidence>
<dbReference type="AlphaFoldDB" id="A0A2I0V6V1"/>
<protein>
    <submittedName>
        <fullName evidence="1">Uncharacterized protein</fullName>
    </submittedName>
</protein>
<proteinExistence type="predicted"/>
<reference evidence="1 2" key="1">
    <citation type="journal article" date="2016" name="Sci. Rep.">
        <title>The Dendrobium catenatum Lindl. genome sequence provides insights into polysaccharide synthase, floral development and adaptive evolution.</title>
        <authorList>
            <person name="Zhang G.Q."/>
            <person name="Xu Q."/>
            <person name="Bian C."/>
            <person name="Tsai W.C."/>
            <person name="Yeh C.M."/>
            <person name="Liu K.W."/>
            <person name="Yoshida K."/>
            <person name="Zhang L.S."/>
            <person name="Chang S.B."/>
            <person name="Chen F."/>
            <person name="Shi Y."/>
            <person name="Su Y.Y."/>
            <person name="Zhang Y.Q."/>
            <person name="Chen L.J."/>
            <person name="Yin Y."/>
            <person name="Lin M."/>
            <person name="Huang H."/>
            <person name="Deng H."/>
            <person name="Wang Z.W."/>
            <person name="Zhu S.L."/>
            <person name="Zhao X."/>
            <person name="Deng C."/>
            <person name="Niu S.C."/>
            <person name="Huang J."/>
            <person name="Wang M."/>
            <person name="Liu G.H."/>
            <person name="Yang H.J."/>
            <person name="Xiao X.J."/>
            <person name="Hsiao Y.Y."/>
            <person name="Wu W.L."/>
            <person name="Chen Y.Y."/>
            <person name="Mitsuda N."/>
            <person name="Ohme-Takagi M."/>
            <person name="Luo Y.B."/>
            <person name="Van de Peer Y."/>
            <person name="Liu Z.J."/>
        </authorList>
    </citation>
    <scope>NUCLEOTIDE SEQUENCE [LARGE SCALE GENOMIC DNA]</scope>
    <source>
        <tissue evidence="1">The whole plant</tissue>
    </source>
</reference>
<reference evidence="1 2" key="2">
    <citation type="journal article" date="2017" name="Nature">
        <title>The Apostasia genome and the evolution of orchids.</title>
        <authorList>
            <person name="Zhang G.Q."/>
            <person name="Liu K.W."/>
            <person name="Li Z."/>
            <person name="Lohaus R."/>
            <person name="Hsiao Y.Y."/>
            <person name="Niu S.C."/>
            <person name="Wang J.Y."/>
            <person name="Lin Y.C."/>
            <person name="Xu Q."/>
            <person name="Chen L.J."/>
            <person name="Yoshida K."/>
            <person name="Fujiwara S."/>
            <person name="Wang Z.W."/>
            <person name="Zhang Y.Q."/>
            <person name="Mitsuda N."/>
            <person name="Wang M."/>
            <person name="Liu G.H."/>
            <person name="Pecoraro L."/>
            <person name="Huang H.X."/>
            <person name="Xiao X.J."/>
            <person name="Lin M."/>
            <person name="Wu X.Y."/>
            <person name="Wu W.L."/>
            <person name="Chen Y.Y."/>
            <person name="Chang S.B."/>
            <person name="Sakamoto S."/>
            <person name="Ohme-Takagi M."/>
            <person name="Yagi M."/>
            <person name="Zeng S.J."/>
            <person name="Shen C.Y."/>
            <person name="Yeh C.M."/>
            <person name="Luo Y.B."/>
            <person name="Tsai W.C."/>
            <person name="Van de Peer Y."/>
            <person name="Liu Z.J."/>
        </authorList>
    </citation>
    <scope>NUCLEOTIDE SEQUENCE [LARGE SCALE GENOMIC DNA]</scope>
    <source>
        <tissue evidence="1">The whole plant</tissue>
    </source>
</reference>
<name>A0A2I0V6V1_9ASPA</name>
<sequence>MYKHLNEASTLIEDIASNNVQWPSKRVNPRKVASVYKSYVLSILTAQVAIISR</sequence>
<organism evidence="1 2">
    <name type="scientific">Dendrobium catenatum</name>
    <dbReference type="NCBI Taxonomy" id="906689"/>
    <lineage>
        <taxon>Eukaryota</taxon>
        <taxon>Viridiplantae</taxon>
        <taxon>Streptophyta</taxon>
        <taxon>Embryophyta</taxon>
        <taxon>Tracheophyta</taxon>
        <taxon>Spermatophyta</taxon>
        <taxon>Magnoliopsida</taxon>
        <taxon>Liliopsida</taxon>
        <taxon>Asparagales</taxon>
        <taxon>Orchidaceae</taxon>
        <taxon>Epidendroideae</taxon>
        <taxon>Malaxideae</taxon>
        <taxon>Dendrobiinae</taxon>
        <taxon>Dendrobium</taxon>
    </lineage>
</organism>
<evidence type="ECO:0000313" key="1">
    <source>
        <dbReference type="EMBL" id="PKU59134.1"/>
    </source>
</evidence>
<dbReference type="EMBL" id="KZ504159">
    <property type="protein sequence ID" value="PKU59134.1"/>
    <property type="molecule type" value="Genomic_DNA"/>
</dbReference>
<keyword evidence="2" id="KW-1185">Reference proteome</keyword>
<dbReference type="Proteomes" id="UP000233837">
    <property type="component" value="Unassembled WGS sequence"/>
</dbReference>
<accession>A0A2I0V6V1</accession>